<feature type="domain" description="NAD-dependent epimerase/dehydratase" evidence="3">
    <location>
        <begin position="3"/>
        <end position="213"/>
    </location>
</feature>
<dbReference type="Pfam" id="PF01370">
    <property type="entry name" value="Epimerase"/>
    <property type="match status" value="1"/>
</dbReference>
<dbReference type="AlphaFoldDB" id="A0A8J2UM34"/>
<organism evidence="4 5">
    <name type="scientific">Oxalicibacterium flavum</name>
    <dbReference type="NCBI Taxonomy" id="179467"/>
    <lineage>
        <taxon>Bacteria</taxon>
        <taxon>Pseudomonadati</taxon>
        <taxon>Pseudomonadota</taxon>
        <taxon>Betaproteobacteria</taxon>
        <taxon>Burkholderiales</taxon>
        <taxon>Oxalobacteraceae</taxon>
        <taxon>Oxalicibacterium</taxon>
    </lineage>
</organism>
<proteinExistence type="inferred from homology"/>
<evidence type="ECO:0000256" key="1">
    <source>
        <dbReference type="ARBA" id="ARBA00005125"/>
    </source>
</evidence>
<evidence type="ECO:0000256" key="2">
    <source>
        <dbReference type="ARBA" id="ARBA00007637"/>
    </source>
</evidence>
<dbReference type="Proteomes" id="UP000620266">
    <property type="component" value="Unassembled WGS sequence"/>
</dbReference>
<dbReference type="SUPFAM" id="SSF51735">
    <property type="entry name" value="NAD(P)-binding Rossmann-fold domains"/>
    <property type="match status" value="1"/>
</dbReference>
<evidence type="ECO:0000313" key="4">
    <source>
        <dbReference type="EMBL" id="GGC05136.1"/>
    </source>
</evidence>
<dbReference type="PANTHER" id="PTHR43000">
    <property type="entry name" value="DTDP-D-GLUCOSE 4,6-DEHYDRATASE-RELATED"/>
    <property type="match status" value="1"/>
</dbReference>
<comment type="pathway">
    <text evidence="1">Bacterial outer membrane biogenesis; LPS O-antigen biosynthesis.</text>
</comment>
<comment type="caution">
    <text evidence="4">The sequence shown here is derived from an EMBL/GenBank/DDBJ whole genome shotgun (WGS) entry which is preliminary data.</text>
</comment>
<comment type="similarity">
    <text evidence="2">Belongs to the NAD(P)-dependent epimerase/dehydratase family.</text>
</comment>
<reference evidence="4" key="2">
    <citation type="submission" date="2020-09" db="EMBL/GenBank/DDBJ databases">
        <authorList>
            <person name="Sun Q."/>
            <person name="Sedlacek I."/>
        </authorList>
    </citation>
    <scope>NUCLEOTIDE SEQUENCE</scope>
    <source>
        <strain evidence="4">CCM 7086</strain>
    </source>
</reference>
<evidence type="ECO:0000259" key="3">
    <source>
        <dbReference type="Pfam" id="PF01370"/>
    </source>
</evidence>
<dbReference type="EMBL" id="BMCG01000002">
    <property type="protein sequence ID" value="GGC05136.1"/>
    <property type="molecule type" value="Genomic_DNA"/>
</dbReference>
<sequence length="288" mass="31525">MRILVTGAAGFTGRHFIAAAEAAGHRIISLSSDLTDKAALKSEVDAARPEAVVHLAAISFVGHADVRSFYDVNVIGTLNLLDAVAGLSDKPDSILLASSANVYGNAEHSPIAEDQAPAPVNHYAMSKLAMEYMARTYLDRLPLFFVRPFNYTGPGQAESFVIPKLVAHFARRAEIVELGNLDVEREFNDVAFVCEAYLRLLRDAVPGAVYNICSGAPVTLRTVIDMLGELTTHDLEVKINPQFVRSNEIKTLCGDPEKLFRTIGMLEPFPLQVTLRNMLEQAGRKEEK</sequence>
<name>A0A8J2UM34_9BURK</name>
<dbReference type="InterPro" id="IPR001509">
    <property type="entry name" value="Epimerase_deHydtase"/>
</dbReference>
<evidence type="ECO:0000313" key="5">
    <source>
        <dbReference type="Proteomes" id="UP000620266"/>
    </source>
</evidence>
<dbReference type="RefSeq" id="WP_188395356.1">
    <property type="nucleotide sequence ID" value="NZ_BMCG01000002.1"/>
</dbReference>
<reference evidence="4" key="1">
    <citation type="journal article" date="2014" name="Int. J. Syst. Evol. Microbiol.">
        <title>Complete genome sequence of Corynebacterium casei LMG S-19264T (=DSM 44701T), isolated from a smear-ripened cheese.</title>
        <authorList>
            <consortium name="US DOE Joint Genome Institute (JGI-PGF)"/>
            <person name="Walter F."/>
            <person name="Albersmeier A."/>
            <person name="Kalinowski J."/>
            <person name="Ruckert C."/>
        </authorList>
    </citation>
    <scope>NUCLEOTIDE SEQUENCE</scope>
    <source>
        <strain evidence="4">CCM 7086</strain>
    </source>
</reference>
<dbReference type="Gene3D" id="3.40.50.720">
    <property type="entry name" value="NAD(P)-binding Rossmann-like Domain"/>
    <property type="match status" value="1"/>
</dbReference>
<dbReference type="Gene3D" id="3.90.25.10">
    <property type="entry name" value="UDP-galactose 4-epimerase, domain 1"/>
    <property type="match status" value="1"/>
</dbReference>
<dbReference type="InterPro" id="IPR036291">
    <property type="entry name" value="NAD(P)-bd_dom_sf"/>
</dbReference>
<keyword evidence="5" id="KW-1185">Reference proteome</keyword>
<accession>A0A8J2UM34</accession>
<gene>
    <name evidence="4" type="ORF">GCM10007205_12900</name>
</gene>
<protein>
    <submittedName>
        <fullName evidence="4">GDP-6-deoxy-D-lyxo-4-hexulose reductase</fullName>
    </submittedName>
</protein>